<gene>
    <name evidence="1" type="ORF">V2S66_10730</name>
</gene>
<organism evidence="1 2">
    <name type="scientific">Actinacidiphila polyblastidii</name>
    <dbReference type="NCBI Taxonomy" id="3110430"/>
    <lineage>
        <taxon>Bacteria</taxon>
        <taxon>Bacillati</taxon>
        <taxon>Actinomycetota</taxon>
        <taxon>Actinomycetes</taxon>
        <taxon>Kitasatosporales</taxon>
        <taxon>Streptomycetaceae</taxon>
        <taxon>Actinacidiphila</taxon>
    </lineage>
</organism>
<reference evidence="1 2" key="1">
    <citation type="submission" date="2023-12" db="EMBL/GenBank/DDBJ databases">
        <title>Streptomyces sp. V4-01.</title>
        <authorList>
            <person name="Somphong A."/>
            <person name="Phongsopitanun W."/>
        </authorList>
    </citation>
    <scope>NUCLEOTIDE SEQUENCE [LARGE SCALE GENOMIC DNA]</scope>
    <source>
        <strain evidence="1 2">V4-01</strain>
    </source>
</reference>
<protein>
    <submittedName>
        <fullName evidence="1">DUF6348 family protein</fullName>
    </submittedName>
</protein>
<dbReference type="RefSeq" id="WP_330794364.1">
    <property type="nucleotide sequence ID" value="NZ_JAZEWV010000006.1"/>
</dbReference>
<evidence type="ECO:0000313" key="1">
    <source>
        <dbReference type="EMBL" id="MEE4542435.1"/>
    </source>
</evidence>
<keyword evidence="2" id="KW-1185">Reference proteome</keyword>
<dbReference type="Proteomes" id="UP001344658">
    <property type="component" value="Unassembled WGS sequence"/>
</dbReference>
<comment type="caution">
    <text evidence="1">The sequence shown here is derived from an EMBL/GenBank/DDBJ whole genome shotgun (WGS) entry which is preliminary data.</text>
</comment>
<dbReference type="EMBL" id="JAZEWV010000006">
    <property type="protein sequence ID" value="MEE4542435.1"/>
    <property type="molecule type" value="Genomic_DNA"/>
</dbReference>
<name>A0ABU7P9E8_9ACTN</name>
<accession>A0ABU7P9E8</accession>
<evidence type="ECO:0000313" key="2">
    <source>
        <dbReference type="Proteomes" id="UP001344658"/>
    </source>
</evidence>
<sequence>MKIFFGTYKGADTAEVRVNGRVGEPAGQALLAQPWPRPAEGGAYARTYAVLVHQER</sequence>
<proteinExistence type="predicted"/>
<dbReference type="Pfam" id="PF19875">
    <property type="entry name" value="DUF6348"/>
    <property type="match status" value="1"/>
</dbReference>
<dbReference type="InterPro" id="IPR045929">
    <property type="entry name" value="DUF6348"/>
</dbReference>